<feature type="region of interest" description="Disordered" evidence="1">
    <location>
        <begin position="1"/>
        <end position="233"/>
    </location>
</feature>
<organism evidence="2 3">
    <name type="scientific">Cadophora malorum</name>
    <dbReference type="NCBI Taxonomy" id="108018"/>
    <lineage>
        <taxon>Eukaryota</taxon>
        <taxon>Fungi</taxon>
        <taxon>Dikarya</taxon>
        <taxon>Ascomycota</taxon>
        <taxon>Pezizomycotina</taxon>
        <taxon>Leotiomycetes</taxon>
        <taxon>Helotiales</taxon>
        <taxon>Ploettnerulaceae</taxon>
        <taxon>Cadophora</taxon>
    </lineage>
</organism>
<reference evidence="2" key="1">
    <citation type="submission" date="2021-02" db="EMBL/GenBank/DDBJ databases">
        <title>Genome sequence Cadophora malorum strain M34.</title>
        <authorList>
            <person name="Stefanovic E."/>
            <person name="Vu D."/>
            <person name="Scully C."/>
            <person name="Dijksterhuis J."/>
            <person name="Roader J."/>
            <person name="Houbraken J."/>
        </authorList>
    </citation>
    <scope>NUCLEOTIDE SEQUENCE</scope>
    <source>
        <strain evidence="2">M34</strain>
    </source>
</reference>
<proteinExistence type="predicted"/>
<feature type="compositionally biased region" description="Basic and acidic residues" evidence="1">
    <location>
        <begin position="153"/>
        <end position="167"/>
    </location>
</feature>
<feature type="compositionally biased region" description="Polar residues" evidence="1">
    <location>
        <begin position="88"/>
        <end position="101"/>
    </location>
</feature>
<feature type="compositionally biased region" description="Low complexity" evidence="1">
    <location>
        <begin position="12"/>
        <end position="38"/>
    </location>
</feature>
<feature type="compositionally biased region" description="Low complexity" evidence="1">
    <location>
        <begin position="102"/>
        <end position="112"/>
    </location>
</feature>
<protein>
    <submittedName>
        <fullName evidence="2">Uncharacterized protein</fullName>
    </submittedName>
</protein>
<feature type="compositionally biased region" description="Polar residues" evidence="1">
    <location>
        <begin position="190"/>
        <end position="199"/>
    </location>
</feature>
<comment type="caution">
    <text evidence="2">The sequence shown here is derived from an EMBL/GenBank/DDBJ whole genome shotgun (WGS) entry which is preliminary data.</text>
</comment>
<dbReference type="AlphaFoldDB" id="A0A8H7TGX8"/>
<keyword evidence="3" id="KW-1185">Reference proteome</keyword>
<name>A0A8H7TGX8_9HELO</name>
<evidence type="ECO:0000256" key="1">
    <source>
        <dbReference type="SAM" id="MobiDB-lite"/>
    </source>
</evidence>
<dbReference type="EMBL" id="JAFJYH010000122">
    <property type="protein sequence ID" value="KAG4418716.1"/>
    <property type="molecule type" value="Genomic_DNA"/>
</dbReference>
<gene>
    <name evidence="2" type="ORF">IFR04_008161</name>
</gene>
<evidence type="ECO:0000313" key="2">
    <source>
        <dbReference type="EMBL" id="KAG4418716.1"/>
    </source>
</evidence>
<accession>A0A8H7TGX8</accession>
<dbReference type="OrthoDB" id="3555658at2759"/>
<dbReference type="Proteomes" id="UP000664132">
    <property type="component" value="Unassembled WGS sequence"/>
</dbReference>
<evidence type="ECO:0000313" key="3">
    <source>
        <dbReference type="Proteomes" id="UP000664132"/>
    </source>
</evidence>
<feature type="compositionally biased region" description="Basic and acidic residues" evidence="1">
    <location>
        <begin position="135"/>
        <end position="144"/>
    </location>
</feature>
<sequence>MALTTAPPTAGTSLAPLPSPSLSPIEPSSSISKTSQTSKPHKVDPEPELPFPSPSVEVISGFPRINAGYITETSDDDSEFNVAAYPYPNSTSKPGSKSNTNRSPSPSSSASPRRSEDPFASQRGGDGTEGNPFRFEARDRREDEGKSEDEDEGPRPERACGKMEGRGTDGNGNSISSSSTSRTQRRKESAMTTSSSPSNHTEKSPNRDGKRHSGLVEKGWARMTGRSGKGEKD</sequence>
<feature type="compositionally biased region" description="Polar residues" evidence="1">
    <location>
        <begin position="1"/>
        <end position="11"/>
    </location>
</feature>